<dbReference type="EMBL" id="VLNR01000035">
    <property type="protein sequence ID" value="TSE07276.1"/>
    <property type="molecule type" value="Genomic_DNA"/>
</dbReference>
<evidence type="ECO:0000313" key="3">
    <source>
        <dbReference type="EMBL" id="TSE07276.1"/>
    </source>
</evidence>
<feature type="transmembrane region" description="Helical" evidence="1">
    <location>
        <begin position="6"/>
        <end position="24"/>
    </location>
</feature>
<comment type="caution">
    <text evidence="3">The sequence shown here is derived from an EMBL/GenBank/DDBJ whole genome shotgun (WGS) entry which is preliminary data.</text>
</comment>
<sequence length="432" mass="49742">MFFLNPTYLWALLGLLVPIAIHLWSKKEGKTIKIGSIKLLDESDSKQTSSIQINELWLLVLRLVLLSVLIIIIAGPQIKKKVSTIPITYIFESSLLQYEEIYTILDTIEEGESLRMLQTDFPELQKDQLDSVDIKVPNYWQLAKEMETLETDSIVVFTNGFRSGIKGIRPKVNKDVNWVILDLEKPFDQPIGAVKKESKIQLLSVSSDHDGLSFNKQLLSSNSDSITLNTSKDSLIFSLEKKKNSIPLINEKTITILLFYEDSLSNEMKYCNAAFRAISKYINRPVELQIEKKKDTIDFDTFDLMVWLSKNPIPKTSAKVLAYRPDELAHNIIEEGPSSRTFYLTSPLNTENSINKHLSEELLYLIDIHKEAKEKIDLYDKRVMDIKELSPLVSNLKIDKKNASIFDISQWLWIVLVFLLIIERIIAKYRRQ</sequence>
<dbReference type="InterPro" id="IPR011933">
    <property type="entry name" value="Double_TM_dom"/>
</dbReference>
<keyword evidence="1" id="KW-0472">Membrane</keyword>
<dbReference type="Pfam" id="PF07584">
    <property type="entry name" value="BatA"/>
    <property type="match status" value="1"/>
</dbReference>
<accession>A0A554VI22</accession>
<dbReference type="PANTHER" id="PTHR37464">
    <property type="entry name" value="BLL2463 PROTEIN"/>
    <property type="match status" value="1"/>
</dbReference>
<feature type="domain" description="Aerotolerance regulator N-terminal" evidence="2">
    <location>
        <begin position="1"/>
        <end position="76"/>
    </location>
</feature>
<proteinExistence type="predicted"/>
<dbReference type="PANTHER" id="PTHR37464:SF1">
    <property type="entry name" value="BLL2463 PROTEIN"/>
    <property type="match status" value="1"/>
</dbReference>
<dbReference type="Proteomes" id="UP000318833">
    <property type="component" value="Unassembled WGS sequence"/>
</dbReference>
<gene>
    <name evidence="3" type="ORF">FOF46_16480</name>
</gene>
<name>A0A554VI22_9FLAO</name>
<protein>
    <recommendedName>
        <fullName evidence="2">Aerotolerance regulator N-terminal domain-containing protein</fullName>
    </recommendedName>
</protein>
<dbReference type="AlphaFoldDB" id="A0A554VI22"/>
<evidence type="ECO:0000259" key="2">
    <source>
        <dbReference type="Pfam" id="PF07584"/>
    </source>
</evidence>
<keyword evidence="4" id="KW-1185">Reference proteome</keyword>
<dbReference type="NCBIfam" id="TIGR02226">
    <property type="entry name" value="two_anch"/>
    <property type="match status" value="1"/>
</dbReference>
<evidence type="ECO:0000256" key="1">
    <source>
        <dbReference type="SAM" id="Phobius"/>
    </source>
</evidence>
<feature type="transmembrane region" description="Helical" evidence="1">
    <location>
        <begin position="410"/>
        <end position="427"/>
    </location>
</feature>
<dbReference type="OrthoDB" id="890881at2"/>
<dbReference type="RefSeq" id="WP_143917216.1">
    <property type="nucleotide sequence ID" value="NZ_CANMIK010000041.1"/>
</dbReference>
<evidence type="ECO:0000313" key="4">
    <source>
        <dbReference type="Proteomes" id="UP000318833"/>
    </source>
</evidence>
<keyword evidence="1" id="KW-0812">Transmembrane</keyword>
<reference evidence="3 4" key="1">
    <citation type="submission" date="2019-07" db="EMBL/GenBank/DDBJ databases">
        <title>The draft genome sequence of Aquimarina algiphila M91.</title>
        <authorList>
            <person name="Meng X."/>
        </authorList>
    </citation>
    <scope>NUCLEOTIDE SEQUENCE [LARGE SCALE GENOMIC DNA]</scope>
    <source>
        <strain evidence="3 4">M91</strain>
    </source>
</reference>
<keyword evidence="1" id="KW-1133">Transmembrane helix</keyword>
<organism evidence="3 4">
    <name type="scientific">Aquimarina algiphila</name>
    <dbReference type="NCBI Taxonomy" id="2047982"/>
    <lineage>
        <taxon>Bacteria</taxon>
        <taxon>Pseudomonadati</taxon>
        <taxon>Bacteroidota</taxon>
        <taxon>Flavobacteriia</taxon>
        <taxon>Flavobacteriales</taxon>
        <taxon>Flavobacteriaceae</taxon>
        <taxon>Aquimarina</taxon>
    </lineage>
</organism>
<feature type="transmembrane region" description="Helical" evidence="1">
    <location>
        <begin position="56"/>
        <end position="75"/>
    </location>
</feature>
<dbReference type="InterPro" id="IPR024163">
    <property type="entry name" value="Aerotolerance_reg_N"/>
</dbReference>